<dbReference type="AlphaFoldDB" id="A0A9W9R6V2"/>
<keyword evidence="1" id="KW-0732">Signal</keyword>
<evidence type="ECO:0000313" key="3">
    <source>
        <dbReference type="Proteomes" id="UP001148299"/>
    </source>
</evidence>
<evidence type="ECO:0000256" key="1">
    <source>
        <dbReference type="SAM" id="SignalP"/>
    </source>
</evidence>
<protein>
    <submittedName>
        <fullName evidence="2">Uncharacterized protein</fullName>
    </submittedName>
</protein>
<gene>
    <name evidence="2" type="ORF">N7541_005829</name>
</gene>
<feature type="signal peptide" evidence="1">
    <location>
        <begin position="1"/>
        <end position="16"/>
    </location>
</feature>
<keyword evidence="3" id="KW-1185">Reference proteome</keyword>
<proteinExistence type="predicted"/>
<name>A0A9W9R6V2_PENBR</name>
<feature type="chain" id="PRO_5040879762" evidence="1">
    <location>
        <begin position="17"/>
        <end position="308"/>
    </location>
</feature>
<dbReference type="EMBL" id="JAPZBR010000004">
    <property type="protein sequence ID" value="KAJ5354785.1"/>
    <property type="molecule type" value="Genomic_DNA"/>
</dbReference>
<reference evidence="2" key="2">
    <citation type="journal article" date="2023" name="IMA Fungus">
        <title>Comparative genomic study of the Penicillium genus elucidates a diverse pangenome and 15 lateral gene transfer events.</title>
        <authorList>
            <person name="Petersen C."/>
            <person name="Sorensen T."/>
            <person name="Nielsen M.R."/>
            <person name="Sondergaard T.E."/>
            <person name="Sorensen J.L."/>
            <person name="Fitzpatrick D.A."/>
            <person name="Frisvad J.C."/>
            <person name="Nielsen K.L."/>
        </authorList>
    </citation>
    <scope>NUCLEOTIDE SEQUENCE</scope>
    <source>
        <strain evidence="2">IBT 35675</strain>
    </source>
</reference>
<comment type="caution">
    <text evidence="2">The sequence shown here is derived from an EMBL/GenBank/DDBJ whole genome shotgun (WGS) entry which is preliminary data.</text>
</comment>
<accession>A0A9W9R6V2</accession>
<organism evidence="2 3">
    <name type="scientific">Penicillium brevicompactum</name>
    <dbReference type="NCBI Taxonomy" id="5074"/>
    <lineage>
        <taxon>Eukaryota</taxon>
        <taxon>Fungi</taxon>
        <taxon>Dikarya</taxon>
        <taxon>Ascomycota</taxon>
        <taxon>Pezizomycotina</taxon>
        <taxon>Eurotiomycetes</taxon>
        <taxon>Eurotiomycetidae</taxon>
        <taxon>Eurotiales</taxon>
        <taxon>Aspergillaceae</taxon>
        <taxon>Penicillium</taxon>
    </lineage>
</organism>
<sequence length="308" mass="33001">MSSLFKLLAFLPLALAADPSVLSPGQAMIFKESDFAVRNGRKGIQLSFDENCMSLDGVPEYRMNVGSIYVPCSSDSSQDNMCIIYSDNSCGNEMFTFTRPHANLFRQTKGDDVGRQVKSIKCMIARSPLDRKGHIFTSDRPSTKGASSCSYDTCTSDEACRAEHPNYNLSCSLESNTCQQQSPAAGACDSPGAGCGPDSVCRNGLCKSKGELSPCINNNNCAVGLECRPYRATGPSGGSIVEKVCMKVDDVRGKQCSSNSPCAEHMMCSLQSEGNVYCEGDGTCGLKELNCQSHSQCCSGNCLSQKCQ</sequence>
<reference evidence="2" key="1">
    <citation type="submission" date="2022-12" db="EMBL/GenBank/DDBJ databases">
        <authorList>
            <person name="Petersen C."/>
        </authorList>
    </citation>
    <scope>NUCLEOTIDE SEQUENCE</scope>
    <source>
        <strain evidence="2">IBT 35675</strain>
    </source>
</reference>
<dbReference type="Proteomes" id="UP001148299">
    <property type="component" value="Unassembled WGS sequence"/>
</dbReference>
<evidence type="ECO:0000313" key="2">
    <source>
        <dbReference type="EMBL" id="KAJ5354785.1"/>
    </source>
</evidence>